<dbReference type="InterPro" id="IPR054239">
    <property type="entry name" value="DUF6966"/>
</dbReference>
<dbReference type="RefSeq" id="WP_150434596.1">
    <property type="nucleotide sequence ID" value="NZ_VYKJ01000003.1"/>
</dbReference>
<dbReference type="EMBL" id="VYKJ01000003">
    <property type="protein sequence ID" value="KAA9001325.1"/>
    <property type="molecule type" value="Genomic_DNA"/>
</dbReference>
<accession>A0A5J5G344</accession>
<proteinExistence type="predicted"/>
<dbReference type="OrthoDB" id="1449298at2"/>
<dbReference type="AlphaFoldDB" id="A0A5J5G344"/>
<gene>
    <name evidence="2" type="ORF">FJU30_08905</name>
</gene>
<keyword evidence="3" id="KW-1185">Reference proteome</keyword>
<comment type="caution">
    <text evidence="2">The sequence shown here is derived from an EMBL/GenBank/DDBJ whole genome shotgun (WGS) entry which is preliminary data.</text>
</comment>
<feature type="domain" description="DUF6966" evidence="1">
    <location>
        <begin position="29"/>
        <end position="80"/>
    </location>
</feature>
<sequence>MKIAVTVRRKQLRALTEYLELLCELLRLDSQCGWTTHFEHSLSVANRLLETGFEQVELNELSLSIRSVYGGMGSFNDYVPLVDTPAYRAWRRQHADADRVTSKVYDAALALMTIGGQNA</sequence>
<organism evidence="2 3">
    <name type="scientific">Affinibrenneria salicis</name>
    <dbReference type="NCBI Taxonomy" id="2590031"/>
    <lineage>
        <taxon>Bacteria</taxon>
        <taxon>Pseudomonadati</taxon>
        <taxon>Pseudomonadota</taxon>
        <taxon>Gammaproteobacteria</taxon>
        <taxon>Enterobacterales</taxon>
        <taxon>Pectobacteriaceae</taxon>
        <taxon>Affinibrenneria</taxon>
    </lineage>
</organism>
<name>A0A5J5G344_9GAMM</name>
<evidence type="ECO:0000313" key="3">
    <source>
        <dbReference type="Proteomes" id="UP000335415"/>
    </source>
</evidence>
<evidence type="ECO:0000259" key="1">
    <source>
        <dbReference type="Pfam" id="PF22294"/>
    </source>
</evidence>
<reference evidence="2 3" key="1">
    <citation type="submission" date="2019-09" db="EMBL/GenBank/DDBJ databases">
        <authorList>
            <person name="Li Y."/>
        </authorList>
    </citation>
    <scope>NUCLEOTIDE SEQUENCE [LARGE SCALE GENOMIC DNA]</scope>
    <source>
        <strain evidence="2 3">L3-3HA</strain>
    </source>
</reference>
<evidence type="ECO:0000313" key="2">
    <source>
        <dbReference type="EMBL" id="KAA9001325.1"/>
    </source>
</evidence>
<protein>
    <recommendedName>
        <fullName evidence="1">DUF6966 domain-containing protein</fullName>
    </recommendedName>
</protein>
<dbReference type="Pfam" id="PF22294">
    <property type="entry name" value="DUF6966"/>
    <property type="match status" value="1"/>
</dbReference>
<dbReference type="Proteomes" id="UP000335415">
    <property type="component" value="Unassembled WGS sequence"/>
</dbReference>